<dbReference type="AlphaFoldDB" id="A0ABD0P6U5"/>
<reference evidence="1 2" key="1">
    <citation type="submission" date="2024-05" db="EMBL/GenBank/DDBJ databases">
        <title>Genome sequencing and assembly of Indian major carp, Cirrhinus mrigala (Hamilton, 1822).</title>
        <authorList>
            <person name="Mohindra V."/>
            <person name="Chowdhury L.M."/>
            <person name="Lal K."/>
            <person name="Jena J.K."/>
        </authorList>
    </citation>
    <scope>NUCLEOTIDE SEQUENCE [LARGE SCALE GENOMIC DNA]</scope>
    <source>
        <strain evidence="1">CM1030</strain>
        <tissue evidence="1">Blood</tissue>
    </source>
</reference>
<keyword evidence="2" id="KW-1185">Reference proteome</keyword>
<organism evidence="1 2">
    <name type="scientific">Cirrhinus mrigala</name>
    <name type="common">Mrigala</name>
    <dbReference type="NCBI Taxonomy" id="683832"/>
    <lineage>
        <taxon>Eukaryota</taxon>
        <taxon>Metazoa</taxon>
        <taxon>Chordata</taxon>
        <taxon>Craniata</taxon>
        <taxon>Vertebrata</taxon>
        <taxon>Euteleostomi</taxon>
        <taxon>Actinopterygii</taxon>
        <taxon>Neopterygii</taxon>
        <taxon>Teleostei</taxon>
        <taxon>Ostariophysi</taxon>
        <taxon>Cypriniformes</taxon>
        <taxon>Cyprinidae</taxon>
        <taxon>Labeoninae</taxon>
        <taxon>Labeonini</taxon>
        <taxon>Cirrhinus</taxon>
    </lineage>
</organism>
<evidence type="ECO:0000313" key="2">
    <source>
        <dbReference type="Proteomes" id="UP001529510"/>
    </source>
</evidence>
<protein>
    <submittedName>
        <fullName evidence="1">Uncharacterized protein</fullName>
    </submittedName>
</protein>
<dbReference type="EMBL" id="JAMKFB020000017">
    <property type="protein sequence ID" value="KAL0169784.1"/>
    <property type="molecule type" value="Genomic_DNA"/>
</dbReference>
<gene>
    <name evidence="1" type="ORF">M9458_034380</name>
</gene>
<comment type="caution">
    <text evidence="1">The sequence shown here is derived from an EMBL/GenBank/DDBJ whole genome shotgun (WGS) entry which is preliminary data.</text>
</comment>
<feature type="non-terminal residue" evidence="1">
    <location>
        <position position="1"/>
    </location>
</feature>
<name>A0ABD0P6U5_CIRMR</name>
<feature type="non-terminal residue" evidence="1">
    <location>
        <position position="52"/>
    </location>
</feature>
<accession>A0ABD0P6U5</accession>
<proteinExistence type="predicted"/>
<evidence type="ECO:0000313" key="1">
    <source>
        <dbReference type="EMBL" id="KAL0169784.1"/>
    </source>
</evidence>
<dbReference type="Proteomes" id="UP001529510">
    <property type="component" value="Unassembled WGS sequence"/>
</dbReference>
<sequence>RIHHTADARQTHGMRRRCDRAFMGSQGLHLRCLFVSRAACEILRAAVCVRGS</sequence>